<keyword evidence="4" id="KW-1185">Reference proteome</keyword>
<dbReference type="EMBL" id="JABBWK010000004">
    <property type="protein sequence ID" value="KAG1906756.1"/>
    <property type="molecule type" value="Genomic_DNA"/>
</dbReference>
<sequence length="1202" mass="135305">MASNKTAPKKKDPNATKEVHGRTTAKSLCTIDWVTSNTGGINAVFENYWQELALFHCLVSLAARLMAGFQSLAMHIQPFLSVLLPPSTCVHNFVPVDKMGPERSKYCDLCKQDIKPHGYTTHHKVCEKKAEKQWQNQHFMDSIQRNTTTVSGQRGQHVSPGTWNDLDDVELNEPTSFLDVDIPEHADPMFQVDDIKCEYHPSSRKYMLSTISDAFCNWCASWEEKFTFQNHKDIRNKWDAVSNRVTGFTQDIISVPYNDTIQQFDLYYRDLWEWTADLLRDPRLFPHMVFDVQRFSKFNSKTFVHFTDEPFTANTFWNVQSQLPLGGKPLAFIVTARGYPVVACLANLPTDICNGQGVGSGEGRQRPCRQAKLGQLQECCLALVILKDPLSASIKISHGTMSQEVLKAAQAKETAKEKEEKLKEYGLHDITNAFATVMYTDIHDVLLWDRLHFNGGLYHDHLWAELQKIIVGLGRAKVAQMNKNYEAFPCWQNLKHLAQVMNLSFTDSSVYEDISKMVIHASHTILTEDDCLLGYLLLHCICLFLKLDAYAALGVHTTEIISAGRHAIQAFSTYLHVESGSDSKQVIRSTMSPWWIGDNTQTIFDAIPSSMMTDKLSFIRLMLPLASGSKKTNTSTTIVFEQDPAHKLSFFQNYILRQDIQYMFDSIPSSCLPPPLPGPPSADVYPMEILQYCNHDGLWKTLEWPATAKWFMEQTFHELKGLSSCCKSISIVCSEGIDYVLLAHEVLGSINISSYIVLISGDDSDDAWDEGNDIDLIAIIPGPNASKGELMDALKALQLELQYDMTVEMFPDSELLMKKCPDSPTPFDSIDCYKTLATQESAFLDELYIHFSGRNHKAVMGSIYFKDLVNKCITNAHSNEIRKLHGIAGDIFDLLGKYFANANYDRAGIVDIQKMLRVSGKTQPYKIFLPLLFPNSEGLTPWLYLCSHWTRSFQVRKLENHLTLNYKNLFFQYKKLLIMKRDTTWIKTIIANINNYVFGGAKSSSTLDPASTEDFFEEINRTMLALDIETDSKEDAPPILSAPSAAPVLSVPKGPYPINQPTDLEESASHCAAVHANNLLETSVEAVPDDADKTNIVSGRGKSKTNRGKKVATQQESCEYLSSALEKLMGAPFMIMGISIDYNHALARHQTVALLPTLESVLYGANISDILTHYTHPVLNIIAWLPYGVIHYTFPLVFAALL</sequence>
<protein>
    <submittedName>
        <fullName evidence="3">Uncharacterized protein</fullName>
    </submittedName>
</protein>
<gene>
    <name evidence="3" type="ORF">F5891DRAFT_975485</name>
</gene>
<name>A0AAD4EIM2_9AGAM</name>
<reference evidence="3" key="1">
    <citation type="journal article" date="2020" name="New Phytol.">
        <title>Comparative genomics reveals dynamic genome evolution in host specialist ectomycorrhizal fungi.</title>
        <authorList>
            <person name="Lofgren L.A."/>
            <person name="Nguyen N.H."/>
            <person name="Vilgalys R."/>
            <person name="Ruytinx J."/>
            <person name="Liao H.L."/>
            <person name="Branco S."/>
            <person name="Kuo A."/>
            <person name="LaButti K."/>
            <person name="Lipzen A."/>
            <person name="Andreopoulos W."/>
            <person name="Pangilinan J."/>
            <person name="Riley R."/>
            <person name="Hundley H."/>
            <person name="Na H."/>
            <person name="Barry K."/>
            <person name="Grigoriev I.V."/>
            <person name="Stajich J.E."/>
            <person name="Kennedy P.G."/>
        </authorList>
    </citation>
    <scope>NUCLEOTIDE SEQUENCE</scope>
    <source>
        <strain evidence="3">FC203</strain>
    </source>
</reference>
<dbReference type="RefSeq" id="XP_041232331.1">
    <property type="nucleotide sequence ID" value="XM_041376518.1"/>
</dbReference>
<dbReference type="AlphaFoldDB" id="A0AAD4EIM2"/>
<evidence type="ECO:0000313" key="4">
    <source>
        <dbReference type="Proteomes" id="UP001195769"/>
    </source>
</evidence>
<feature type="compositionally biased region" description="Basic and acidic residues" evidence="2">
    <location>
        <begin position="9"/>
        <end position="21"/>
    </location>
</feature>
<dbReference type="Proteomes" id="UP001195769">
    <property type="component" value="Unassembled WGS sequence"/>
</dbReference>
<keyword evidence="1" id="KW-0175">Coiled coil</keyword>
<comment type="caution">
    <text evidence="3">The sequence shown here is derived from an EMBL/GenBank/DDBJ whole genome shotgun (WGS) entry which is preliminary data.</text>
</comment>
<feature type="coiled-coil region" evidence="1">
    <location>
        <begin position="401"/>
        <end position="428"/>
    </location>
</feature>
<evidence type="ECO:0000256" key="2">
    <source>
        <dbReference type="SAM" id="MobiDB-lite"/>
    </source>
</evidence>
<proteinExistence type="predicted"/>
<evidence type="ECO:0000256" key="1">
    <source>
        <dbReference type="SAM" id="Coils"/>
    </source>
</evidence>
<evidence type="ECO:0000313" key="3">
    <source>
        <dbReference type="EMBL" id="KAG1906756.1"/>
    </source>
</evidence>
<accession>A0AAD4EIM2</accession>
<organism evidence="3 4">
    <name type="scientific">Suillus fuscotomentosus</name>
    <dbReference type="NCBI Taxonomy" id="1912939"/>
    <lineage>
        <taxon>Eukaryota</taxon>
        <taxon>Fungi</taxon>
        <taxon>Dikarya</taxon>
        <taxon>Basidiomycota</taxon>
        <taxon>Agaricomycotina</taxon>
        <taxon>Agaricomycetes</taxon>
        <taxon>Agaricomycetidae</taxon>
        <taxon>Boletales</taxon>
        <taxon>Suillineae</taxon>
        <taxon>Suillaceae</taxon>
        <taxon>Suillus</taxon>
    </lineage>
</organism>
<feature type="region of interest" description="Disordered" evidence="2">
    <location>
        <begin position="1"/>
        <end position="21"/>
    </location>
</feature>
<dbReference type="GeneID" id="64670816"/>